<dbReference type="InterPro" id="IPR012340">
    <property type="entry name" value="NA-bd_OB-fold"/>
</dbReference>
<dbReference type="InterPro" id="IPR039193">
    <property type="entry name" value="Ribosomal_uS17m_metazoa"/>
</dbReference>
<reference evidence="1" key="1">
    <citation type="submission" date="2015-11" db="EMBL/GenBank/DDBJ databases">
        <title>De novo transcriptome assembly of four potential Pierce s Disease insect vectors from Arizona vineyards.</title>
        <authorList>
            <person name="Tassone E.E."/>
        </authorList>
    </citation>
    <scope>NUCLEOTIDE SEQUENCE</scope>
</reference>
<dbReference type="GO" id="GO:0005763">
    <property type="term" value="C:mitochondrial small ribosomal subunit"/>
    <property type="evidence" value="ECO:0007669"/>
    <property type="project" value="InterPro"/>
</dbReference>
<dbReference type="PANTHER" id="PTHR24088">
    <property type="entry name" value="28S RIBOSOMAL PROTEIN S17, MITOCHONDRIAL"/>
    <property type="match status" value="1"/>
</dbReference>
<dbReference type="EMBL" id="GECZ01015089">
    <property type="protein sequence ID" value="JAS54680.1"/>
    <property type="molecule type" value="Transcribed_RNA"/>
</dbReference>
<feature type="non-terminal residue" evidence="1">
    <location>
        <position position="178"/>
    </location>
</feature>
<accession>A0A1B6FWV8</accession>
<sequence length="178" mass="21017">SETQYGVRKLFVQKIIMALSRNLVRYKNLVLGQCVPCPKVNASKFKIKKLEFDSNIHMYFPAFTYLFAHDPQKECKTGDYVLIRELDERLTRIITHEVVKVVYRHGDIVEPTTGRKCVFDRYRDQDKELLELFGKSETAFDYDKAPARGWQQGKRDFSDQETYREYHVFDVKDPYAVS</sequence>
<dbReference type="SUPFAM" id="SSF50249">
    <property type="entry name" value="Nucleic acid-binding proteins"/>
    <property type="match status" value="1"/>
</dbReference>
<dbReference type="AlphaFoldDB" id="A0A1B6FWV8"/>
<dbReference type="GO" id="GO:0003735">
    <property type="term" value="F:structural constituent of ribosome"/>
    <property type="evidence" value="ECO:0007669"/>
    <property type="project" value="InterPro"/>
</dbReference>
<dbReference type="PANTHER" id="PTHR24088:SF0">
    <property type="entry name" value="SMALL RIBOSOMAL SUBUNIT PROTEIN US17M"/>
    <property type="match status" value="1"/>
</dbReference>
<feature type="non-terminal residue" evidence="1">
    <location>
        <position position="1"/>
    </location>
</feature>
<dbReference type="Gene3D" id="2.40.50.140">
    <property type="entry name" value="Nucleic acid-binding proteins"/>
    <property type="match status" value="1"/>
</dbReference>
<dbReference type="GO" id="GO:0032543">
    <property type="term" value="P:mitochondrial translation"/>
    <property type="evidence" value="ECO:0007669"/>
    <property type="project" value="TreeGrafter"/>
</dbReference>
<proteinExistence type="predicted"/>
<gene>
    <name evidence="1" type="ORF">g.48987</name>
</gene>
<name>A0A1B6FWV8_9HEMI</name>
<evidence type="ECO:0000313" key="1">
    <source>
        <dbReference type="EMBL" id="JAS54680.1"/>
    </source>
</evidence>
<protein>
    <submittedName>
        <fullName evidence="1">Uncharacterized protein</fullName>
    </submittedName>
</protein>
<organism evidence="1">
    <name type="scientific">Cuerna arida</name>
    <dbReference type="NCBI Taxonomy" id="1464854"/>
    <lineage>
        <taxon>Eukaryota</taxon>
        <taxon>Metazoa</taxon>
        <taxon>Ecdysozoa</taxon>
        <taxon>Arthropoda</taxon>
        <taxon>Hexapoda</taxon>
        <taxon>Insecta</taxon>
        <taxon>Pterygota</taxon>
        <taxon>Neoptera</taxon>
        <taxon>Paraneoptera</taxon>
        <taxon>Hemiptera</taxon>
        <taxon>Auchenorrhyncha</taxon>
        <taxon>Membracoidea</taxon>
        <taxon>Cicadellidae</taxon>
        <taxon>Cicadellinae</taxon>
        <taxon>Proconiini</taxon>
        <taxon>Cuerna</taxon>
    </lineage>
</organism>